<evidence type="ECO:0000256" key="1">
    <source>
        <dbReference type="ARBA" id="ARBA00022898"/>
    </source>
</evidence>
<dbReference type="SUPFAM" id="SSF53383">
    <property type="entry name" value="PLP-dependent transferases"/>
    <property type="match status" value="1"/>
</dbReference>
<dbReference type="AlphaFoldDB" id="A0A382CUH2"/>
<protein>
    <recommendedName>
        <fullName evidence="3">Aminotransferase class I/classII domain-containing protein</fullName>
    </recommendedName>
</protein>
<sequence length="432" mass="47357">MNNLILDAGIAALVCVDNSSTDPKNSTLQKLIASDVKLWLYTGQALEIISQIQVCLADGEQPKQSHKAAKLLTELATRCSWLAMLSEDVAGLTDDDPIHIGLMGAAERLGEKTLIVTDVESRLAQGRPFIQLEEVSREVESNSQIPFIDLATQQDRIRPELERNLFRVLHHGQYVMGAEVEMLELRLAEYVGVEHCISVSSGTDALLIALMTLGVGQGDEVITTPFTFFAAVETIKILGGIPVYVDIDPKSYNLDPELLEANISDRTKAILPVSLYGQCPDMDRINEIAGSCQIPVIEDAAQSFGAMYKGRQSCSLSQIGCTSFFPAKPFGAYGDAGACFTEDPDLAESMRQIRDHGQSARYQHCRLGLNGRMDTIQAAVLLAKLAVFDQELASRADAARRYSELMESAEISQLLTLPTIEPYNFSSWAQYT</sequence>
<evidence type="ECO:0000313" key="2">
    <source>
        <dbReference type="EMBL" id="SVB28977.1"/>
    </source>
</evidence>
<gene>
    <name evidence="2" type="ORF">METZ01_LOCUS181831</name>
</gene>
<dbReference type="PANTHER" id="PTHR30244:SF42">
    <property type="entry name" value="UDP-2-ACETAMIDO-2-DEOXY-3-OXO-D-GLUCURONATE AMINOTRANSFERASE"/>
    <property type="match status" value="1"/>
</dbReference>
<dbReference type="FunFam" id="3.40.640.10:FF:000089">
    <property type="entry name" value="Aminotransferase, DegT/DnrJ/EryC1/StrS family"/>
    <property type="match status" value="1"/>
</dbReference>
<dbReference type="InterPro" id="IPR015422">
    <property type="entry name" value="PyrdxlP-dep_Trfase_small"/>
</dbReference>
<proteinExistence type="predicted"/>
<dbReference type="GO" id="GO:0008483">
    <property type="term" value="F:transaminase activity"/>
    <property type="evidence" value="ECO:0007669"/>
    <property type="project" value="TreeGrafter"/>
</dbReference>
<dbReference type="InterPro" id="IPR015424">
    <property type="entry name" value="PyrdxlP-dep_Trfase"/>
</dbReference>
<dbReference type="Gene3D" id="3.40.640.10">
    <property type="entry name" value="Type I PLP-dependent aspartate aminotransferase-like (Major domain)"/>
    <property type="match status" value="1"/>
</dbReference>
<accession>A0A382CUH2</accession>
<dbReference type="CDD" id="cd00616">
    <property type="entry name" value="AHBA_syn"/>
    <property type="match status" value="1"/>
</dbReference>
<keyword evidence="1" id="KW-0663">Pyridoxal phosphate</keyword>
<dbReference type="InterPro" id="IPR015421">
    <property type="entry name" value="PyrdxlP-dep_Trfase_major"/>
</dbReference>
<reference evidence="2" key="1">
    <citation type="submission" date="2018-05" db="EMBL/GenBank/DDBJ databases">
        <authorList>
            <person name="Lanie J.A."/>
            <person name="Ng W.-L."/>
            <person name="Kazmierczak K.M."/>
            <person name="Andrzejewski T.M."/>
            <person name="Davidsen T.M."/>
            <person name="Wayne K.J."/>
            <person name="Tettelin H."/>
            <person name="Glass J.I."/>
            <person name="Rusch D."/>
            <person name="Podicherti R."/>
            <person name="Tsui H.-C.T."/>
            <person name="Winkler M.E."/>
        </authorList>
    </citation>
    <scope>NUCLEOTIDE SEQUENCE</scope>
</reference>
<dbReference type="GO" id="GO:0000271">
    <property type="term" value="P:polysaccharide biosynthetic process"/>
    <property type="evidence" value="ECO:0007669"/>
    <property type="project" value="TreeGrafter"/>
</dbReference>
<dbReference type="PANTHER" id="PTHR30244">
    <property type="entry name" value="TRANSAMINASE"/>
    <property type="match status" value="1"/>
</dbReference>
<dbReference type="Gene3D" id="3.90.1150.10">
    <property type="entry name" value="Aspartate Aminotransferase, domain 1"/>
    <property type="match status" value="1"/>
</dbReference>
<dbReference type="InterPro" id="IPR000653">
    <property type="entry name" value="DegT/StrS_aminotransferase"/>
</dbReference>
<evidence type="ECO:0008006" key="3">
    <source>
        <dbReference type="Google" id="ProtNLM"/>
    </source>
</evidence>
<name>A0A382CUH2_9ZZZZ</name>
<feature type="non-terminal residue" evidence="2">
    <location>
        <position position="432"/>
    </location>
</feature>
<dbReference type="GO" id="GO:0030170">
    <property type="term" value="F:pyridoxal phosphate binding"/>
    <property type="evidence" value="ECO:0007669"/>
    <property type="project" value="UniProtKB-ARBA"/>
</dbReference>
<dbReference type="EMBL" id="UINC01035873">
    <property type="protein sequence ID" value="SVB28977.1"/>
    <property type="molecule type" value="Genomic_DNA"/>
</dbReference>
<dbReference type="Pfam" id="PF01041">
    <property type="entry name" value="DegT_DnrJ_EryC1"/>
    <property type="match status" value="1"/>
</dbReference>
<organism evidence="2">
    <name type="scientific">marine metagenome</name>
    <dbReference type="NCBI Taxonomy" id="408172"/>
    <lineage>
        <taxon>unclassified sequences</taxon>
        <taxon>metagenomes</taxon>
        <taxon>ecological metagenomes</taxon>
    </lineage>
</organism>